<reference evidence="2" key="1">
    <citation type="submission" date="2014-07" db="EMBL/GenBank/DDBJ databases">
        <authorList>
            <person name="Martin A.A"/>
            <person name="De Silva N."/>
        </authorList>
    </citation>
    <scope>NUCLEOTIDE SEQUENCE</scope>
</reference>
<feature type="region of interest" description="Disordered" evidence="1">
    <location>
        <begin position="64"/>
        <end position="163"/>
    </location>
</feature>
<dbReference type="WBParaSite" id="SVE_0417900.1">
    <property type="protein sequence ID" value="SVE_0417900.1"/>
    <property type="gene ID" value="SVE_0417900"/>
</dbReference>
<feature type="compositionally biased region" description="Polar residues" evidence="1">
    <location>
        <begin position="65"/>
        <end position="77"/>
    </location>
</feature>
<name>A0A0K0F5T7_STRVS</name>
<protein>
    <submittedName>
        <fullName evidence="3">C3H1-type domain-containing protein</fullName>
    </submittedName>
</protein>
<proteinExistence type="predicted"/>
<feature type="region of interest" description="Disordered" evidence="1">
    <location>
        <begin position="1"/>
        <end position="20"/>
    </location>
</feature>
<feature type="compositionally biased region" description="Basic residues" evidence="1">
    <location>
        <begin position="78"/>
        <end position="87"/>
    </location>
</feature>
<sequence>MIINLEDGELTPSPTEREPPVLKLRQPVGTSSTHLDDDPEIARLYQEALHTLPDTKVQREINHRVNGQASHAPSIQVNKKRKRKRAKNPLPPNHNFSAPQRLTCPDGTSISIINSPGKRKRDSSVNSNSNNSRGNAKRSRHDRPNNLTGNKTAKKPTPPKMPSTLAAEVSRYFNTSKKMQYLFDMPSANFVEGVGTFNAEEIFETVWDITVNELQKLDNNCKELHMETIIAENMVQEQMTFEKKTKRELADAQGKYMKNVNYTDISSGHLRLPAKLSEAMMKHDCCVKILEELKEQYTLKFNKYQIVAGSLKRFITFHKHLLEYKKMHDNFLLEMDAYNQDVGEYNIQYQRNDVSWNDEEKSLDGNAGSDFSEHSSDMSLCSRNSSFCPPPSPPLFNDESYPSTQLLNALPSSNGFIRENVDNYPNNSQSFNNNFQKSVENLHQSNMCLISRCQSSGEENKQRDFVRLERNFSGNLNGLKPLDNSTGKHISPNVSMEIKTNMSYVYNDDNSNSDNDIIFIEEVSRPQLNSIPPPPSALKDGNSSFARSGSWTNMQTYTKNNGVADDPKRRQFMYPLPINNCSNSWTPPSCNEPLLSNLRSNDSIEPQINSVKDKENGVISAVANKYDSSVDDINELLCYYDLYGQCKDNKCKSLHAVHRQVLMDCIDYCVRSNDISSSLPKPNDETLAYFVFTVLRENNYNYNETINRLHNFVNNGYK</sequence>
<reference evidence="3" key="2">
    <citation type="submission" date="2015-08" db="UniProtKB">
        <authorList>
            <consortium name="WormBaseParasite"/>
        </authorList>
    </citation>
    <scope>IDENTIFICATION</scope>
</reference>
<organism evidence="2 3">
    <name type="scientific">Strongyloides venezuelensis</name>
    <name type="common">Threadworm</name>
    <dbReference type="NCBI Taxonomy" id="75913"/>
    <lineage>
        <taxon>Eukaryota</taxon>
        <taxon>Metazoa</taxon>
        <taxon>Ecdysozoa</taxon>
        <taxon>Nematoda</taxon>
        <taxon>Chromadorea</taxon>
        <taxon>Rhabditida</taxon>
        <taxon>Tylenchina</taxon>
        <taxon>Panagrolaimomorpha</taxon>
        <taxon>Strongyloidoidea</taxon>
        <taxon>Strongyloididae</taxon>
        <taxon>Strongyloides</taxon>
    </lineage>
</organism>
<evidence type="ECO:0000313" key="2">
    <source>
        <dbReference type="Proteomes" id="UP000035680"/>
    </source>
</evidence>
<dbReference type="AlphaFoldDB" id="A0A0K0F5T7"/>
<dbReference type="Proteomes" id="UP000035680">
    <property type="component" value="Unassembled WGS sequence"/>
</dbReference>
<evidence type="ECO:0000313" key="3">
    <source>
        <dbReference type="WBParaSite" id="SVE_0417900.1"/>
    </source>
</evidence>
<feature type="compositionally biased region" description="Low complexity" evidence="1">
    <location>
        <begin position="124"/>
        <end position="134"/>
    </location>
</feature>
<evidence type="ECO:0000256" key="1">
    <source>
        <dbReference type="SAM" id="MobiDB-lite"/>
    </source>
</evidence>
<keyword evidence="2" id="KW-1185">Reference proteome</keyword>
<accession>A0A0K0F5T7</accession>
<feature type="compositionally biased region" description="Polar residues" evidence="1">
    <location>
        <begin position="94"/>
        <end position="114"/>
    </location>
</feature>